<evidence type="ECO:0000313" key="3">
    <source>
        <dbReference type="Proteomes" id="UP001444661"/>
    </source>
</evidence>
<accession>A0ABR1SFK2</accession>
<dbReference type="Proteomes" id="UP001444661">
    <property type="component" value="Unassembled WGS sequence"/>
</dbReference>
<name>A0ABR1SFK2_9PEZI</name>
<feature type="region of interest" description="Disordered" evidence="1">
    <location>
        <begin position="140"/>
        <end position="167"/>
    </location>
</feature>
<keyword evidence="3" id="KW-1185">Reference proteome</keyword>
<organism evidence="2 3">
    <name type="scientific">Apiospora rasikravindrae</name>
    <dbReference type="NCBI Taxonomy" id="990691"/>
    <lineage>
        <taxon>Eukaryota</taxon>
        <taxon>Fungi</taxon>
        <taxon>Dikarya</taxon>
        <taxon>Ascomycota</taxon>
        <taxon>Pezizomycotina</taxon>
        <taxon>Sordariomycetes</taxon>
        <taxon>Xylariomycetidae</taxon>
        <taxon>Amphisphaeriales</taxon>
        <taxon>Apiosporaceae</taxon>
        <taxon>Apiospora</taxon>
    </lineage>
</organism>
<evidence type="ECO:0000313" key="2">
    <source>
        <dbReference type="EMBL" id="KAK8030058.1"/>
    </source>
</evidence>
<proteinExistence type="predicted"/>
<comment type="caution">
    <text evidence="2">The sequence shown here is derived from an EMBL/GenBank/DDBJ whole genome shotgun (WGS) entry which is preliminary data.</text>
</comment>
<feature type="compositionally biased region" description="Basic and acidic residues" evidence="1">
    <location>
        <begin position="140"/>
        <end position="156"/>
    </location>
</feature>
<sequence length="269" mass="30895">MENTFYVTRRFPCGHSAVYEHPAIVLRKMTRANLVPRDQEFAQITVHLGTSDGCSTCPTNTTVTNATDITRRSNITTATTKSLLKHTFCCEHNMRRPMHESVVAKLQKHEVVPSDSTGAIALEVESSYCEGCQESKMREVHESLRSLQRRDPDPDPPKISNGNDNEKSLLLLRNQRRRRQQQQEEELRDVFRQLEEAQLTAELAPRHFRGALRIFADICAAAIEPPERLQAWVHTLTTNDYMVADVQKAIEETQERREQNTSPCVRRRE</sequence>
<dbReference type="EMBL" id="JAQQWK010000010">
    <property type="protein sequence ID" value="KAK8030058.1"/>
    <property type="molecule type" value="Genomic_DNA"/>
</dbReference>
<protein>
    <submittedName>
        <fullName evidence="2">Uncharacterized protein</fullName>
    </submittedName>
</protein>
<gene>
    <name evidence="2" type="ORF">PG993_011349</name>
</gene>
<reference evidence="2 3" key="1">
    <citation type="submission" date="2023-01" db="EMBL/GenBank/DDBJ databases">
        <title>Analysis of 21 Apiospora genomes using comparative genomics revels a genus with tremendous synthesis potential of carbohydrate active enzymes and secondary metabolites.</title>
        <authorList>
            <person name="Sorensen T."/>
        </authorList>
    </citation>
    <scope>NUCLEOTIDE SEQUENCE [LARGE SCALE GENOMIC DNA]</scope>
    <source>
        <strain evidence="2 3">CBS 33761</strain>
    </source>
</reference>
<evidence type="ECO:0000256" key="1">
    <source>
        <dbReference type="SAM" id="MobiDB-lite"/>
    </source>
</evidence>